<feature type="signal peptide" evidence="2">
    <location>
        <begin position="1"/>
        <end position="21"/>
    </location>
</feature>
<organism evidence="5">
    <name type="scientific">Laccaria bicolor (strain S238N-H82 / ATCC MYA-4686)</name>
    <name type="common">Bicoloured deceiver</name>
    <name type="synonym">Laccaria laccata var. bicolor</name>
    <dbReference type="NCBI Taxonomy" id="486041"/>
    <lineage>
        <taxon>Eukaryota</taxon>
        <taxon>Fungi</taxon>
        <taxon>Dikarya</taxon>
        <taxon>Basidiomycota</taxon>
        <taxon>Agaricomycotina</taxon>
        <taxon>Agaricomycetes</taxon>
        <taxon>Agaricomycetidae</taxon>
        <taxon>Agaricales</taxon>
        <taxon>Agaricineae</taxon>
        <taxon>Hydnangiaceae</taxon>
        <taxon>Laccaria</taxon>
    </lineage>
</organism>
<name>B0CWC2_LACBS</name>
<evidence type="ECO:0000313" key="4">
    <source>
        <dbReference type="EMBL" id="EDR13484.1"/>
    </source>
</evidence>
<feature type="domain" description="CxC6 like cysteine cluster associated with KDZ" evidence="3">
    <location>
        <begin position="71"/>
        <end position="113"/>
    </location>
</feature>
<evidence type="ECO:0000256" key="1">
    <source>
        <dbReference type="SAM" id="MobiDB-lite"/>
    </source>
</evidence>
<dbReference type="EMBL" id="DS547093">
    <property type="protein sequence ID" value="EDR13484.1"/>
    <property type="molecule type" value="Genomic_DNA"/>
</dbReference>
<dbReference type="HOGENOM" id="CLU_2419083_0_0_1"/>
<keyword evidence="2" id="KW-0732">Signal</keyword>
<keyword evidence="5" id="KW-1185">Reference proteome</keyword>
<evidence type="ECO:0000256" key="2">
    <source>
        <dbReference type="SAM" id="SignalP"/>
    </source>
</evidence>
<dbReference type="OrthoDB" id="2527272at2759"/>
<dbReference type="KEGG" id="lbc:LACBIDRAFT_322454"/>
<dbReference type="Pfam" id="PF18721">
    <property type="entry name" value="CxC6"/>
    <property type="match status" value="1"/>
</dbReference>
<dbReference type="InParanoid" id="B0CWC2"/>
<dbReference type="GeneID" id="6071578"/>
<proteinExistence type="predicted"/>
<gene>
    <name evidence="4" type="ORF">LACBIDRAFT_322454</name>
</gene>
<dbReference type="STRING" id="486041.B0CWC2"/>
<dbReference type="RefSeq" id="XP_001875982.1">
    <property type="nucleotide sequence ID" value="XM_001875947.1"/>
</dbReference>
<dbReference type="AlphaFoldDB" id="B0CWC2"/>
<dbReference type="Proteomes" id="UP000001194">
    <property type="component" value="Unassembled WGS sequence"/>
</dbReference>
<feature type="region of interest" description="Disordered" evidence="1">
    <location>
        <begin position="33"/>
        <end position="61"/>
    </location>
</feature>
<evidence type="ECO:0000259" key="3">
    <source>
        <dbReference type="Pfam" id="PF18721"/>
    </source>
</evidence>
<dbReference type="InterPro" id="IPR040898">
    <property type="entry name" value="CxC6"/>
</dbReference>
<reference evidence="4 5" key="1">
    <citation type="journal article" date="2008" name="Nature">
        <title>The genome of Laccaria bicolor provides insights into mycorrhizal symbiosis.</title>
        <authorList>
            <person name="Martin F."/>
            <person name="Aerts A."/>
            <person name="Ahren D."/>
            <person name="Brun A."/>
            <person name="Danchin E.G.J."/>
            <person name="Duchaussoy F."/>
            <person name="Gibon J."/>
            <person name="Kohler A."/>
            <person name="Lindquist E."/>
            <person name="Pereda V."/>
            <person name="Salamov A."/>
            <person name="Shapiro H.J."/>
            <person name="Wuyts J."/>
            <person name="Blaudez D."/>
            <person name="Buee M."/>
            <person name="Brokstein P."/>
            <person name="Canbaeck B."/>
            <person name="Cohen D."/>
            <person name="Courty P.E."/>
            <person name="Coutinho P.M."/>
            <person name="Delaruelle C."/>
            <person name="Detter J.C."/>
            <person name="Deveau A."/>
            <person name="DiFazio S."/>
            <person name="Duplessis S."/>
            <person name="Fraissinet-Tachet L."/>
            <person name="Lucic E."/>
            <person name="Frey-Klett P."/>
            <person name="Fourrey C."/>
            <person name="Feussner I."/>
            <person name="Gay G."/>
            <person name="Grimwood J."/>
            <person name="Hoegger P.J."/>
            <person name="Jain P."/>
            <person name="Kilaru S."/>
            <person name="Labbe J."/>
            <person name="Lin Y.C."/>
            <person name="Legue V."/>
            <person name="Le Tacon F."/>
            <person name="Marmeisse R."/>
            <person name="Melayah D."/>
            <person name="Montanini B."/>
            <person name="Muratet M."/>
            <person name="Nehls U."/>
            <person name="Niculita-Hirzel H."/>
            <person name="Oudot-Le Secq M.P."/>
            <person name="Peter M."/>
            <person name="Quesneville H."/>
            <person name="Rajashekar B."/>
            <person name="Reich M."/>
            <person name="Rouhier N."/>
            <person name="Schmutz J."/>
            <person name="Yin T."/>
            <person name="Chalot M."/>
            <person name="Henrissat B."/>
            <person name="Kuees U."/>
            <person name="Lucas S."/>
            <person name="Van de Peer Y."/>
            <person name="Podila G.K."/>
            <person name="Polle A."/>
            <person name="Pukkila P.J."/>
            <person name="Richardson P.M."/>
            <person name="Rouze P."/>
            <person name="Sanders I.R."/>
            <person name="Stajich J.E."/>
            <person name="Tunlid A."/>
            <person name="Tuskan G."/>
            <person name="Grigoriev I.V."/>
        </authorList>
    </citation>
    <scope>NUCLEOTIDE SEQUENCE [LARGE SCALE GENOMIC DNA]</scope>
    <source>
        <strain evidence="5">S238N-H82 / ATCC MYA-4686</strain>
    </source>
</reference>
<sequence length="113" mass="12103">MCLFAFALCWSQLYTLDGLHAAVVGVNENQAVPPLAEDNRVPPQPHPASPTSQDNSDDNMDVGKRNVTIVVLDGVVIGPMHCAIDDCVNDLSNSHGASLCDVHNEEYGSQCLI</sequence>
<accession>B0CWC2</accession>
<protein>
    <submittedName>
        <fullName evidence="4">Predicted protein</fullName>
    </submittedName>
</protein>
<feature type="chain" id="PRO_5002746987" evidence="2">
    <location>
        <begin position="22"/>
        <end position="113"/>
    </location>
</feature>
<evidence type="ECO:0000313" key="5">
    <source>
        <dbReference type="Proteomes" id="UP000001194"/>
    </source>
</evidence>